<evidence type="ECO:0000313" key="4">
    <source>
        <dbReference type="EMBL" id="CAE8642777.1"/>
    </source>
</evidence>
<gene>
    <name evidence="4" type="ORF">PGLA1383_LOCUS57179</name>
</gene>
<keyword evidence="5" id="KW-1185">Reference proteome</keyword>
<feature type="region of interest" description="Disordered" evidence="2">
    <location>
        <begin position="509"/>
        <end position="579"/>
    </location>
</feature>
<keyword evidence="1" id="KW-0175">Coiled coil</keyword>
<feature type="coiled-coil region" evidence="1">
    <location>
        <begin position="89"/>
        <end position="120"/>
    </location>
</feature>
<feature type="compositionally biased region" description="Low complexity" evidence="2">
    <location>
        <begin position="55"/>
        <end position="70"/>
    </location>
</feature>
<reference evidence="4" key="1">
    <citation type="submission" date="2021-02" db="EMBL/GenBank/DDBJ databases">
        <authorList>
            <person name="Dougan E. K."/>
            <person name="Rhodes N."/>
            <person name="Thang M."/>
            <person name="Chan C."/>
        </authorList>
    </citation>
    <scope>NUCLEOTIDE SEQUENCE</scope>
</reference>
<dbReference type="EMBL" id="CAJNNV010033204">
    <property type="protein sequence ID" value="CAE8642777.1"/>
    <property type="molecule type" value="Genomic_DNA"/>
</dbReference>
<evidence type="ECO:0000256" key="2">
    <source>
        <dbReference type="SAM" id="MobiDB-lite"/>
    </source>
</evidence>
<feature type="non-terminal residue" evidence="4">
    <location>
        <position position="1012"/>
    </location>
</feature>
<dbReference type="AlphaFoldDB" id="A0A813HYI9"/>
<accession>A0A813HYI9</accession>
<feature type="region of interest" description="Disordered" evidence="2">
    <location>
        <begin position="34"/>
        <end position="85"/>
    </location>
</feature>
<feature type="region of interest" description="Disordered" evidence="2">
    <location>
        <begin position="180"/>
        <end position="201"/>
    </location>
</feature>
<feature type="domain" description="Band 7" evidence="3">
    <location>
        <begin position="746"/>
        <end position="918"/>
    </location>
</feature>
<feature type="compositionally biased region" description="Gly residues" evidence="2">
    <location>
        <begin position="71"/>
        <end position="85"/>
    </location>
</feature>
<evidence type="ECO:0000259" key="3">
    <source>
        <dbReference type="Pfam" id="PF01145"/>
    </source>
</evidence>
<dbReference type="Proteomes" id="UP000654075">
    <property type="component" value="Unassembled WGS sequence"/>
</dbReference>
<dbReference type="Pfam" id="PF01145">
    <property type="entry name" value="Band_7"/>
    <property type="match status" value="1"/>
</dbReference>
<evidence type="ECO:0000256" key="1">
    <source>
        <dbReference type="SAM" id="Coils"/>
    </source>
</evidence>
<comment type="caution">
    <text evidence="4">The sequence shown here is derived from an EMBL/GenBank/DDBJ whole genome shotgun (WGS) entry which is preliminary data.</text>
</comment>
<feature type="compositionally biased region" description="Low complexity" evidence="2">
    <location>
        <begin position="509"/>
        <end position="519"/>
    </location>
</feature>
<evidence type="ECO:0000313" key="5">
    <source>
        <dbReference type="Proteomes" id="UP000654075"/>
    </source>
</evidence>
<protein>
    <recommendedName>
        <fullName evidence="3">Band 7 domain-containing protein</fullName>
    </recommendedName>
</protein>
<dbReference type="OrthoDB" id="432734at2759"/>
<sequence length="1012" mass="108052">MRQASDRARPSGGAAAALGKALCAAAAEHRLLPEVLPEVPPAEAEEVWKQRSPRSAALRPPQALSLSLSASGGGGGGGEEPGGGASAALRRLELRLEAERRHVDRQIDRLERRVEEVALSAAASASAPGGCWAELQGYVDGLAETVQGLVRREVRLDACAPSTPSTCNCRPAPAVLAVLDGGPSRSPGLTGSESADPGERDAEALSSRVAALERRLVQLEGPGGPLQGPLEDLRSLQLQISSETSERTAELGSKLLQVGTRLLQAERSLDGLALLRDLPEEVASLAASVRQVCEVPFQAAPGDLLRPLCEWEDSGISAELQQHMLRMCEQVESFGVRLQRSEQALGLGDQAASLREAEREPPLFAELTELRELCLAEACDQVDVLRGDLEEHAGLLEDQVASLASRLQDLEQGFQDVATSSEAQQRLEGVGERALRLALRAQRAVHGNGQSFASDDARELRRELAAVGEEMASLWSRVEGAECGLGGMADALSRVCEELALLRRRRNGNDNGAAAEASPTPTPTPTPPSGGQLATRGGASSRQQGRLSDPQMPPDKAKSSASRPEAGELDMGVSPESLSSAPACEDGGVALCKALGPDTEASSSSSSSALVFGTACRTFNIAALCQHAAHQHCAHCAPALVFHTAVAVASAAGEYVGAPRTSCTDFCGVGLALFVKCIIPDGFPAMLAMGLALDSKVVDLIPDTFGKAELAVQEPGGYRCGSGGDPLCIRWTGSIVAWSRPCGLWRVYTPGRYTIGFYKEFIVFPTTLNTILFSDERPEAGVQQLSVLRSRDRDGKQIRLDISVQYRLNPDQVGQIYREYTVLYEDIYISELRGALQKATNNFAIAEAWESYAEVQKMLKKACTDVLLPRHAECWGLQLWGVRLEDRYEQALIRTQIRKQAQRTEEARKIAATARAKTEVILADYQKNVTIIEAGGNAQKVIIEYGAISKAKANLIAAQGAAMGLVQDIVRLNSSAPGMMTDAQSINYQRFIALDRLKTADLVVNAQGGGMQ</sequence>
<organism evidence="4 5">
    <name type="scientific">Polarella glacialis</name>
    <name type="common">Dinoflagellate</name>
    <dbReference type="NCBI Taxonomy" id="89957"/>
    <lineage>
        <taxon>Eukaryota</taxon>
        <taxon>Sar</taxon>
        <taxon>Alveolata</taxon>
        <taxon>Dinophyceae</taxon>
        <taxon>Suessiales</taxon>
        <taxon>Suessiaceae</taxon>
        <taxon>Polarella</taxon>
    </lineage>
</organism>
<name>A0A813HYI9_POLGL</name>
<proteinExistence type="predicted"/>
<dbReference type="InterPro" id="IPR001107">
    <property type="entry name" value="Band_7"/>
</dbReference>